<feature type="region of interest" description="Disordered" evidence="3">
    <location>
        <begin position="592"/>
        <end position="639"/>
    </location>
</feature>
<feature type="region of interest" description="Disordered" evidence="3">
    <location>
        <begin position="666"/>
        <end position="712"/>
    </location>
</feature>
<feature type="compositionally biased region" description="Pro residues" evidence="3">
    <location>
        <begin position="1654"/>
        <end position="1678"/>
    </location>
</feature>
<evidence type="ECO:0000256" key="3">
    <source>
        <dbReference type="SAM" id="MobiDB-lite"/>
    </source>
</evidence>
<organism evidence="6 7">
    <name type="scientific">Albula glossodonta</name>
    <name type="common">roundjaw bonefish</name>
    <dbReference type="NCBI Taxonomy" id="121402"/>
    <lineage>
        <taxon>Eukaryota</taxon>
        <taxon>Metazoa</taxon>
        <taxon>Chordata</taxon>
        <taxon>Craniata</taxon>
        <taxon>Vertebrata</taxon>
        <taxon>Euteleostomi</taxon>
        <taxon>Actinopterygii</taxon>
        <taxon>Neopterygii</taxon>
        <taxon>Teleostei</taxon>
        <taxon>Albuliformes</taxon>
        <taxon>Albulidae</taxon>
        <taxon>Albula</taxon>
    </lineage>
</organism>
<feature type="region of interest" description="Disordered" evidence="3">
    <location>
        <begin position="1192"/>
        <end position="1408"/>
    </location>
</feature>
<feature type="region of interest" description="Disordered" evidence="3">
    <location>
        <begin position="1445"/>
        <end position="1482"/>
    </location>
</feature>
<feature type="compositionally biased region" description="Low complexity" evidence="3">
    <location>
        <begin position="870"/>
        <end position="885"/>
    </location>
</feature>
<feature type="compositionally biased region" description="Gly residues" evidence="3">
    <location>
        <begin position="611"/>
        <end position="633"/>
    </location>
</feature>
<feature type="region of interest" description="Disordered" evidence="3">
    <location>
        <begin position="1524"/>
        <end position="1679"/>
    </location>
</feature>
<evidence type="ECO:0000256" key="2">
    <source>
        <dbReference type="ARBA" id="ARBA00023242"/>
    </source>
</evidence>
<evidence type="ECO:0000256" key="1">
    <source>
        <dbReference type="ARBA" id="ARBA00004123"/>
    </source>
</evidence>
<reference evidence="6" key="1">
    <citation type="thesis" date="2021" institute="BYU ScholarsArchive" country="Provo, UT, USA">
        <title>Applications of and Algorithms for Genome Assembly and Genomic Analyses with an Emphasis on Marine Teleosts.</title>
        <authorList>
            <person name="Pickett B.D."/>
        </authorList>
    </citation>
    <scope>NUCLEOTIDE SEQUENCE</scope>
    <source>
        <strain evidence="6">HI-2016</strain>
    </source>
</reference>
<feature type="compositionally biased region" description="Polar residues" evidence="3">
    <location>
        <begin position="203"/>
        <end position="214"/>
    </location>
</feature>
<sequence length="1689" mass="179679">MAVTGQTRWSWSQVGGVFLSSSLVTLMQMAQMTSVHVVCPHQKDGFGDAWWLLPLGKEEKGMQQAPSLVPPTTTDTRMPGLCVHPLELEEQEQLPDKASGLGPGTEGAHRLISRRGAADKSAQPQRKPLQEAGEERKGEQLSQPLLFPCRGRKVRNRIAGGRCHLNSSVHSEIHRCSGGRSSDSRNSAVSRSCRGRVKRHSTANRSESQRANNSAEGVLRSLRLRCQGGLNLCPVVQLCDIAKSMSRLSGRLRSGGVRLSCGLLTEEDCFELEGPAGWGADGGHAGATGGAPATASGASLHYGFFSSPSLANGLRSPEDQLHRRPRIGARRRRQPEQLEQLGPLEQLEQLEHPEQSEFPQQLEQLPQICSDQQMQGQLDTDSSSLTDQPSTVPREILTGAPLSEAYTTSTQPCAPPYYAPTPHNPSERDTDTQACQIPAASPPTPAPIPNPILAPSPVPNPVENEKKYALRSSGRPRFPCRLRKSSRLRRTMEDEDKKEERDGDEDKIWKGEGLGVGAGSGEESLLLEGASVSSELRAASQAALLCGMEISAPELTGQTHSPPSSRGRRRGRCVGVRKIVVKVARIPVSLSRRQKSYKISSMEPPAPPPGQDGGRGPGGEGNEGACGSEGGGTMPREPTALLKMKNNGKSVMVMFPPGELPVILKRRRGRPPKQVLPGQPDPREARANVTATGEPKKQRRRRRVKLPSPQPCYVADTNDVKAEYGDVLSKLAFLNRQPPATGRCSPPRCWTPSEPESFHTPPENPGISTLLHRLTGFRRRGGRAGCTGARGGGMAGCSEAFKSSFSDFFETIGKKRKVPPSEPGQPRKRGKGLTAGLSRAAMLAAEPGSLALGEKPVRKRRSRKNGVLKSGQGQQDQDGTNGGSNWIKGGDRAGYQGCTSPRGGFTSCDMGKGGFYPSPGASGSGGGGDEAQGLFAGYFRSLLDSDDSSDLLDISLSSPASRPDSRKIGPGYESNSPAPGQRWSPAFPKRNPKGPSPASDGPLQSQSSTPVRPPYSYSLSQTSPTTSFTKSTPPTLSLSRSPSSPHPSSSSFPQYPSSYSSGQPAGGGSTTPQQQRLSDCSYSYGAGLGIGKATSASPSGQCQMGFASYQTAQAKRGYSSYPGSVHSASMRGEAGLLTGPASPGGSYMAMAKSPFPSSSPPESCRQYPSSQWGYRQGYQSWGADNFGSHQYHGYNDYGTSGSNESKDILDISNYTPQKAKQRSFSETFSESSSDSSHLGPTGASMGGGGSGGYRPRDNPPSGEGQSSLSSLEKLMLDWHESSAGSSYNWSQNVLFQGGSKPGRGRRKRAEPQGDREGCPLSFPPASPSTSPSPGSGSKRSPMAARQSRGPRGRGGFSSCQRERAPPGKPKPQKPSAPTPQTGGTGLYQDTLDYYSGDSSSLSPLPSQQQGYNMEVCEYSSPYSVHPSTPSSDERFAQIFPGETASLSPSISLQPDVLKPYPKPAHPPTYSAPSRTFSPSCSPTPRLLPSCGAANSPHRAHNKDFPQYDSPSYCGSPCWYGQGGSLAGSPHSYEAERPPVSTLPPHARTEKRDLSQVGGPGLRAVPPPPSPYPTPLHRGSSSSSSCATVGMDSPLPEDLGFSLHSDNYAPMPQRYPPQPPRGRAIVLSGVGHSLNATSHHAPGVMDDLASDNPSPLQPLPPSNQQQPLPPPPPPCPPPELWTLCSYDTSI</sequence>
<protein>
    <recommendedName>
        <fullName evidence="5">DUF4683 domain-containing protein</fullName>
    </recommendedName>
</protein>
<dbReference type="Pfam" id="PF15735">
    <property type="entry name" value="DUF4683"/>
    <property type="match status" value="1"/>
</dbReference>
<keyword evidence="7" id="KW-1185">Reference proteome</keyword>
<feature type="domain" description="DUF4683" evidence="5">
    <location>
        <begin position="697"/>
        <end position="753"/>
    </location>
</feature>
<feature type="compositionally biased region" description="Low complexity" evidence="3">
    <location>
        <begin position="1391"/>
        <end position="1408"/>
    </location>
</feature>
<feature type="signal peptide" evidence="4">
    <location>
        <begin position="1"/>
        <end position="29"/>
    </location>
</feature>
<feature type="compositionally biased region" description="Basic residues" evidence="3">
    <location>
        <begin position="857"/>
        <end position="866"/>
    </location>
</feature>
<proteinExistence type="predicted"/>
<feature type="compositionally biased region" description="Basic and acidic residues" evidence="3">
    <location>
        <begin position="498"/>
        <end position="510"/>
    </location>
</feature>
<feature type="non-terminal residue" evidence="6">
    <location>
        <position position="1689"/>
    </location>
</feature>
<feature type="compositionally biased region" description="Pro residues" evidence="3">
    <location>
        <begin position="440"/>
        <end position="460"/>
    </location>
</feature>
<feature type="compositionally biased region" description="Polar residues" evidence="3">
    <location>
        <begin position="1282"/>
        <end position="1294"/>
    </location>
</feature>
<feature type="compositionally biased region" description="Low complexity" evidence="3">
    <location>
        <begin position="1153"/>
        <end position="1163"/>
    </location>
</feature>
<feature type="compositionally biased region" description="Low complexity" evidence="3">
    <location>
        <begin position="1259"/>
        <end position="1272"/>
    </location>
</feature>
<dbReference type="InterPro" id="IPR032757">
    <property type="entry name" value="DUF4683"/>
</dbReference>
<feature type="compositionally biased region" description="Polar residues" evidence="3">
    <location>
        <begin position="1470"/>
        <end position="1482"/>
    </location>
</feature>
<dbReference type="PANTHER" id="PTHR15617:SF1">
    <property type="entry name" value="TRANSCRIPTION FACTOR GIBBIN"/>
    <property type="match status" value="1"/>
</dbReference>
<feature type="region of interest" description="Disordered" evidence="3">
    <location>
        <begin position="812"/>
        <end position="933"/>
    </location>
</feature>
<feature type="compositionally biased region" description="Pro residues" evidence="3">
    <location>
        <begin position="1564"/>
        <end position="1573"/>
    </location>
</feature>
<feature type="region of interest" description="Disordered" evidence="3">
    <location>
        <begin position="1147"/>
        <end position="1170"/>
    </location>
</feature>
<feature type="compositionally biased region" description="Basic residues" evidence="3">
    <location>
        <begin position="193"/>
        <end position="202"/>
    </location>
</feature>
<feature type="region of interest" description="Disordered" evidence="3">
    <location>
        <begin position="173"/>
        <end position="214"/>
    </location>
</feature>
<feature type="region of interest" description="Disordered" evidence="3">
    <location>
        <begin position="949"/>
        <end position="1082"/>
    </location>
</feature>
<evidence type="ECO:0000313" key="6">
    <source>
        <dbReference type="EMBL" id="KAG9355565.1"/>
    </source>
</evidence>
<dbReference type="InterPro" id="IPR039225">
    <property type="entry name" value="AHDC1"/>
</dbReference>
<accession>A0A8T2PW52</accession>
<dbReference type="EMBL" id="JAFBMS010000001">
    <property type="protein sequence ID" value="KAG9355565.1"/>
    <property type="molecule type" value="Genomic_DNA"/>
</dbReference>
<feature type="compositionally biased region" description="Pro residues" evidence="3">
    <location>
        <begin position="413"/>
        <end position="423"/>
    </location>
</feature>
<keyword evidence="2" id="KW-0539">Nucleus</keyword>
<feature type="region of interest" description="Disordered" evidence="3">
    <location>
        <begin position="406"/>
        <end position="515"/>
    </location>
</feature>
<dbReference type="GO" id="GO:0005634">
    <property type="term" value="C:nucleus"/>
    <property type="evidence" value="ECO:0007669"/>
    <property type="project" value="UniProtKB-SubCell"/>
</dbReference>
<feature type="region of interest" description="Disordered" evidence="3">
    <location>
        <begin position="114"/>
        <end position="144"/>
    </location>
</feature>
<comment type="subcellular location">
    <subcellularLocation>
        <location evidence="1">Nucleus</location>
    </subcellularLocation>
</comment>
<evidence type="ECO:0000256" key="4">
    <source>
        <dbReference type="SAM" id="SignalP"/>
    </source>
</evidence>
<dbReference type="OrthoDB" id="8950893at2759"/>
<feature type="compositionally biased region" description="Low complexity" evidence="3">
    <location>
        <begin position="1224"/>
        <end position="1243"/>
    </location>
</feature>
<feature type="compositionally biased region" description="Basic residues" evidence="3">
    <location>
        <begin position="478"/>
        <end position="489"/>
    </location>
</feature>
<feature type="compositionally biased region" description="Polar residues" evidence="3">
    <location>
        <begin position="1070"/>
        <end position="1081"/>
    </location>
</feature>
<comment type="caution">
    <text evidence="6">The sequence shown here is derived from an EMBL/GenBank/DDBJ whole genome shotgun (WGS) entry which is preliminary data.</text>
</comment>
<feature type="region of interest" description="Disordered" evidence="3">
    <location>
        <begin position="738"/>
        <end position="767"/>
    </location>
</feature>
<evidence type="ECO:0000259" key="5">
    <source>
        <dbReference type="Pfam" id="PF15735"/>
    </source>
</evidence>
<feature type="compositionally biased region" description="Low complexity" evidence="3">
    <location>
        <begin position="1327"/>
        <end position="1349"/>
    </location>
</feature>
<feature type="compositionally biased region" description="Low complexity" evidence="3">
    <location>
        <begin position="1020"/>
        <end position="1061"/>
    </location>
</feature>
<dbReference type="PANTHER" id="PTHR15617">
    <property type="entry name" value="TRANSCRIPTION FACTOR GIBBIN"/>
    <property type="match status" value="1"/>
</dbReference>
<gene>
    <name evidence="6" type="ORF">JZ751_000403</name>
</gene>
<feature type="chain" id="PRO_5035810273" description="DUF4683 domain-containing protein" evidence="4">
    <location>
        <begin position="30"/>
        <end position="1689"/>
    </location>
</feature>
<dbReference type="Proteomes" id="UP000824540">
    <property type="component" value="Unassembled WGS sequence"/>
</dbReference>
<keyword evidence="4" id="KW-0732">Signal</keyword>
<evidence type="ECO:0000313" key="7">
    <source>
        <dbReference type="Proteomes" id="UP000824540"/>
    </source>
</evidence>
<feature type="compositionally biased region" description="Low complexity" evidence="3">
    <location>
        <begin position="180"/>
        <end position="192"/>
    </location>
</feature>
<feature type="compositionally biased region" description="Basic residues" evidence="3">
    <location>
        <begin position="323"/>
        <end position="333"/>
    </location>
</feature>
<feature type="region of interest" description="Disordered" evidence="3">
    <location>
        <begin position="311"/>
        <end position="341"/>
    </location>
</feature>
<feature type="compositionally biased region" description="Pro residues" evidence="3">
    <location>
        <begin position="1366"/>
        <end position="1377"/>
    </location>
</feature>
<name>A0A8T2PW52_9TELE</name>